<dbReference type="PROSITE" id="PS51340">
    <property type="entry name" value="MOSC"/>
    <property type="match status" value="1"/>
</dbReference>
<dbReference type="InterPro" id="IPR011037">
    <property type="entry name" value="Pyrv_Knase-like_insert_dom_sf"/>
</dbReference>
<dbReference type="Pfam" id="PF03473">
    <property type="entry name" value="MOSC"/>
    <property type="match status" value="1"/>
</dbReference>
<dbReference type="PANTHER" id="PTHR36930:SF1">
    <property type="entry name" value="MOSC DOMAIN-CONTAINING PROTEIN"/>
    <property type="match status" value="1"/>
</dbReference>
<accession>A0A1H3E324</accession>
<dbReference type="GO" id="GO:0030151">
    <property type="term" value="F:molybdenum ion binding"/>
    <property type="evidence" value="ECO:0007669"/>
    <property type="project" value="InterPro"/>
</dbReference>
<dbReference type="Proteomes" id="UP000199266">
    <property type="component" value="Unassembled WGS sequence"/>
</dbReference>
<evidence type="ECO:0000259" key="1">
    <source>
        <dbReference type="PROSITE" id="PS51340"/>
    </source>
</evidence>
<gene>
    <name evidence="2" type="ORF">SAMN03080603_00392</name>
</gene>
<dbReference type="InterPro" id="IPR052716">
    <property type="entry name" value="MOSC_domain"/>
</dbReference>
<organism evidence="2 3">
    <name type="scientific">Acetomicrobium thermoterrenum DSM 13490</name>
    <dbReference type="NCBI Taxonomy" id="1120987"/>
    <lineage>
        <taxon>Bacteria</taxon>
        <taxon>Thermotogati</taxon>
        <taxon>Synergistota</taxon>
        <taxon>Synergistia</taxon>
        <taxon>Synergistales</taxon>
        <taxon>Acetomicrobiaceae</taxon>
        <taxon>Acetomicrobium</taxon>
    </lineage>
</organism>
<sequence length="146" mass="15767">MCEGIVWAVCLSKKKGTVKEDVGEATLVEGMGLEGDAHAGFMHRQVSLLALEDIEKMREKMPNLGPGSFAENITVKGLDMDSLSIGDRVSVGDTLLEVTQIGKECHSKCEIFKITGDCIMPKKGIFCAVIKGGRVKKGDVVKKVKK</sequence>
<dbReference type="AlphaFoldDB" id="A0A1H3E324"/>
<keyword evidence="3" id="KW-1185">Reference proteome</keyword>
<evidence type="ECO:0000313" key="3">
    <source>
        <dbReference type="Proteomes" id="UP000199266"/>
    </source>
</evidence>
<dbReference type="EMBL" id="FNPD01000002">
    <property type="protein sequence ID" value="SDX73030.1"/>
    <property type="molecule type" value="Genomic_DNA"/>
</dbReference>
<dbReference type="InterPro" id="IPR005302">
    <property type="entry name" value="MoCF_Sase_C"/>
</dbReference>
<dbReference type="GO" id="GO:0030170">
    <property type="term" value="F:pyridoxal phosphate binding"/>
    <property type="evidence" value="ECO:0007669"/>
    <property type="project" value="InterPro"/>
</dbReference>
<proteinExistence type="predicted"/>
<protein>
    <submittedName>
        <fullName evidence="2">MOSC domain-containing protein</fullName>
    </submittedName>
</protein>
<dbReference type="GO" id="GO:0003824">
    <property type="term" value="F:catalytic activity"/>
    <property type="evidence" value="ECO:0007669"/>
    <property type="project" value="InterPro"/>
</dbReference>
<dbReference type="RefSeq" id="WP_091460179.1">
    <property type="nucleotide sequence ID" value="NZ_FNPD01000002.1"/>
</dbReference>
<dbReference type="PANTHER" id="PTHR36930">
    <property type="entry name" value="METAL-SULFUR CLUSTER BIOSYNTHESIS PROTEINS YUAD-RELATED"/>
    <property type="match status" value="1"/>
</dbReference>
<reference evidence="3" key="1">
    <citation type="submission" date="2016-10" db="EMBL/GenBank/DDBJ databases">
        <authorList>
            <person name="Varghese N."/>
            <person name="Submissions S."/>
        </authorList>
    </citation>
    <scope>NUCLEOTIDE SEQUENCE [LARGE SCALE GENOMIC DNA]</scope>
    <source>
        <strain evidence="3">DSM 13490</strain>
    </source>
</reference>
<feature type="domain" description="MOSC" evidence="1">
    <location>
        <begin position="20"/>
        <end position="144"/>
    </location>
</feature>
<dbReference type="Gene3D" id="2.40.33.20">
    <property type="entry name" value="PK beta-barrel domain-like"/>
    <property type="match status" value="1"/>
</dbReference>
<evidence type="ECO:0000313" key="2">
    <source>
        <dbReference type="EMBL" id="SDX73030.1"/>
    </source>
</evidence>
<dbReference type="SUPFAM" id="SSF50800">
    <property type="entry name" value="PK beta-barrel domain-like"/>
    <property type="match status" value="1"/>
</dbReference>
<name>A0A1H3E324_9BACT</name>